<dbReference type="InterPro" id="IPR036291">
    <property type="entry name" value="NAD(P)-bd_dom_sf"/>
</dbReference>
<dbReference type="PRINTS" id="PR00081">
    <property type="entry name" value="GDHRDH"/>
</dbReference>
<dbReference type="Pfam" id="PF00106">
    <property type="entry name" value="adh_short"/>
    <property type="match status" value="1"/>
</dbReference>
<dbReference type="GO" id="GO:0016491">
    <property type="term" value="F:oxidoreductase activity"/>
    <property type="evidence" value="ECO:0007669"/>
    <property type="project" value="UniProtKB-KW"/>
</dbReference>
<gene>
    <name evidence="3" type="ORF">METZ01_LOCUS209291</name>
</gene>
<evidence type="ECO:0000256" key="1">
    <source>
        <dbReference type="ARBA" id="ARBA00006484"/>
    </source>
</evidence>
<dbReference type="InterPro" id="IPR051911">
    <property type="entry name" value="SDR_oxidoreductase"/>
</dbReference>
<proteinExistence type="inferred from homology"/>
<evidence type="ECO:0000256" key="2">
    <source>
        <dbReference type="ARBA" id="ARBA00023002"/>
    </source>
</evidence>
<sequence length="290" mass="31382">MAVAVLTGSNSGFGLEGALAFARNGDTVYATMRDVSKAGALQQAAAAEQLSINVRTLDVTQAETFEPFVKEVVDEAGSIDVLVNNAGILRAGAFEDIAEPTLRLMVETNFFGPFLLTRAVLPQMRAQHGGCIIMISSLSGVAGLPGDVPYSATKYALEGATEALRHEVDRWGIKLALVEAGMYATGIFDSSVSGDADLPDYYPDGSPYRPLIESQLRVLRQRLAEAFDPRRVGELVVTIANSDGSQLRWPADEVAEKVIDTLFAYDDTTRDEFLRKVAGTDWWSEGRDEP</sequence>
<dbReference type="SUPFAM" id="SSF51735">
    <property type="entry name" value="NAD(P)-binding Rossmann-fold domains"/>
    <property type="match status" value="1"/>
</dbReference>
<accession>A0A382F2Z3</accession>
<dbReference type="AlphaFoldDB" id="A0A382F2Z3"/>
<reference evidence="3" key="1">
    <citation type="submission" date="2018-05" db="EMBL/GenBank/DDBJ databases">
        <authorList>
            <person name="Lanie J.A."/>
            <person name="Ng W.-L."/>
            <person name="Kazmierczak K.M."/>
            <person name="Andrzejewski T.M."/>
            <person name="Davidsen T.M."/>
            <person name="Wayne K.J."/>
            <person name="Tettelin H."/>
            <person name="Glass J.I."/>
            <person name="Rusch D."/>
            <person name="Podicherti R."/>
            <person name="Tsui H.-C.T."/>
            <person name="Winkler M.E."/>
        </authorList>
    </citation>
    <scope>NUCLEOTIDE SEQUENCE</scope>
</reference>
<dbReference type="PRINTS" id="PR00080">
    <property type="entry name" value="SDRFAMILY"/>
</dbReference>
<dbReference type="PANTHER" id="PTHR43976">
    <property type="entry name" value="SHORT CHAIN DEHYDROGENASE"/>
    <property type="match status" value="1"/>
</dbReference>
<keyword evidence="2" id="KW-0560">Oxidoreductase</keyword>
<protein>
    <recommendedName>
        <fullName evidence="4">Short-chain dehydrogenase/reductase SDR</fullName>
    </recommendedName>
</protein>
<comment type="similarity">
    <text evidence="1">Belongs to the short-chain dehydrogenases/reductases (SDR) family.</text>
</comment>
<dbReference type="EMBL" id="UINC01047313">
    <property type="protein sequence ID" value="SVB56437.1"/>
    <property type="molecule type" value="Genomic_DNA"/>
</dbReference>
<organism evidence="3">
    <name type="scientific">marine metagenome</name>
    <dbReference type="NCBI Taxonomy" id="408172"/>
    <lineage>
        <taxon>unclassified sequences</taxon>
        <taxon>metagenomes</taxon>
        <taxon>ecological metagenomes</taxon>
    </lineage>
</organism>
<dbReference type="PANTHER" id="PTHR43976:SF16">
    <property type="entry name" value="SHORT-CHAIN DEHYDROGENASE_REDUCTASE FAMILY PROTEIN"/>
    <property type="match status" value="1"/>
</dbReference>
<evidence type="ECO:0008006" key="4">
    <source>
        <dbReference type="Google" id="ProtNLM"/>
    </source>
</evidence>
<dbReference type="InterPro" id="IPR002347">
    <property type="entry name" value="SDR_fam"/>
</dbReference>
<evidence type="ECO:0000313" key="3">
    <source>
        <dbReference type="EMBL" id="SVB56437.1"/>
    </source>
</evidence>
<dbReference type="Gene3D" id="3.40.50.720">
    <property type="entry name" value="NAD(P)-binding Rossmann-like Domain"/>
    <property type="match status" value="1"/>
</dbReference>
<name>A0A382F2Z3_9ZZZZ</name>